<evidence type="ECO:0000256" key="2">
    <source>
        <dbReference type="ARBA" id="ARBA00023015"/>
    </source>
</evidence>
<dbReference type="Proteomes" id="UP000185860">
    <property type="component" value="Unassembled WGS sequence"/>
</dbReference>
<keyword evidence="3" id="KW-0238">DNA-binding</keyword>
<dbReference type="InterPro" id="IPR050950">
    <property type="entry name" value="HTH-type_LysR_regulators"/>
</dbReference>
<proteinExistence type="inferred from homology"/>
<dbReference type="SUPFAM" id="SSF53850">
    <property type="entry name" value="Periplasmic binding protein-like II"/>
    <property type="match status" value="1"/>
</dbReference>
<dbReference type="Gene3D" id="1.10.10.10">
    <property type="entry name" value="Winged helix-like DNA-binding domain superfamily/Winged helix DNA-binding domain"/>
    <property type="match status" value="1"/>
</dbReference>
<dbReference type="CDD" id="cd05466">
    <property type="entry name" value="PBP2_LTTR_substrate"/>
    <property type="match status" value="1"/>
</dbReference>
<keyword evidence="4" id="KW-0804">Transcription</keyword>
<dbReference type="InterPro" id="IPR000847">
    <property type="entry name" value="LysR_HTH_N"/>
</dbReference>
<dbReference type="SUPFAM" id="SSF46785">
    <property type="entry name" value="Winged helix' DNA-binding domain"/>
    <property type="match status" value="1"/>
</dbReference>
<reference evidence="6 7" key="1">
    <citation type="submission" date="2016-11" db="EMBL/GenBank/DDBJ databases">
        <title>Draft Genome Sequences of Nine Cyanobacterial Strains from Diverse Habitats.</title>
        <authorList>
            <person name="Zhu T."/>
            <person name="Hou S."/>
            <person name="Lu X."/>
            <person name="Hess W.R."/>
        </authorList>
    </citation>
    <scope>NUCLEOTIDE SEQUENCE [LARGE SCALE GENOMIC DNA]</scope>
    <source>
        <strain evidence="6 7">IAM M-71</strain>
    </source>
</reference>
<evidence type="ECO:0000256" key="1">
    <source>
        <dbReference type="ARBA" id="ARBA00009437"/>
    </source>
</evidence>
<dbReference type="OrthoDB" id="63123at2"/>
<dbReference type="PROSITE" id="PS50931">
    <property type="entry name" value="HTH_LYSR"/>
    <property type="match status" value="1"/>
</dbReference>
<dbReference type="GO" id="GO:0003677">
    <property type="term" value="F:DNA binding"/>
    <property type="evidence" value="ECO:0007669"/>
    <property type="project" value="UniProtKB-KW"/>
</dbReference>
<evidence type="ECO:0000313" key="7">
    <source>
        <dbReference type="Proteomes" id="UP000185860"/>
    </source>
</evidence>
<dbReference type="GO" id="GO:0005829">
    <property type="term" value="C:cytosol"/>
    <property type="evidence" value="ECO:0007669"/>
    <property type="project" value="TreeGrafter"/>
</dbReference>
<accession>A0A1U7IJV8</accession>
<dbReference type="FunFam" id="1.10.10.10:FF:000001">
    <property type="entry name" value="LysR family transcriptional regulator"/>
    <property type="match status" value="1"/>
</dbReference>
<evidence type="ECO:0000259" key="5">
    <source>
        <dbReference type="PROSITE" id="PS50931"/>
    </source>
</evidence>
<evidence type="ECO:0000256" key="4">
    <source>
        <dbReference type="ARBA" id="ARBA00023163"/>
    </source>
</evidence>
<sequence>MDEINKNQIKLSQLLALVAVAEYKNFSEAALRLEISQSAVSHAIASLEAELGVVLFYRGRHGAHLTPVGERIKAHASQALTLVNAIKKEANLEKGLAGGIVRIACFRSVATHILPTAIAKFHSIFPEINVTITENDSFFNIEDSLRSGYADIGFTYLPSSDEFETWEILRDDYIVLLPPHTNLNIQQISWQQLAEFPLIISSLNPCRDYIQPYLSQAEYPLKIAYEIREDSTIVSMVGQGLGAAIMPRLAAEPLPIGIKECNLPVPLQRIIGVAILANALHSPAIYAFLDALKNTGRFATKIAV</sequence>
<dbReference type="InterPro" id="IPR036390">
    <property type="entry name" value="WH_DNA-bd_sf"/>
</dbReference>
<dbReference type="PRINTS" id="PR00039">
    <property type="entry name" value="HTHLYSR"/>
</dbReference>
<dbReference type="PANTHER" id="PTHR30419">
    <property type="entry name" value="HTH-TYPE TRANSCRIPTIONAL REGULATOR YBHD"/>
    <property type="match status" value="1"/>
</dbReference>
<dbReference type="Pfam" id="PF00126">
    <property type="entry name" value="HTH_1"/>
    <property type="match status" value="1"/>
</dbReference>
<dbReference type="InterPro" id="IPR005119">
    <property type="entry name" value="LysR_subst-bd"/>
</dbReference>
<dbReference type="Pfam" id="PF03466">
    <property type="entry name" value="LysR_substrate"/>
    <property type="match status" value="1"/>
</dbReference>
<evidence type="ECO:0000256" key="3">
    <source>
        <dbReference type="ARBA" id="ARBA00023125"/>
    </source>
</evidence>
<dbReference type="AlphaFoldDB" id="A0A1U7IJV8"/>
<protein>
    <submittedName>
        <fullName evidence="6">LysR family transcriptional regulator</fullName>
    </submittedName>
</protein>
<evidence type="ECO:0000313" key="6">
    <source>
        <dbReference type="EMBL" id="OKH37410.1"/>
    </source>
</evidence>
<feature type="domain" description="HTH lysR-type" evidence="5">
    <location>
        <begin position="9"/>
        <end position="66"/>
    </location>
</feature>
<dbReference type="STRING" id="454136.NIES2119_14295"/>
<organism evidence="6 7">
    <name type="scientific">[Phormidium ambiguum] IAM M-71</name>
    <dbReference type="NCBI Taxonomy" id="454136"/>
    <lineage>
        <taxon>Bacteria</taxon>
        <taxon>Bacillati</taxon>
        <taxon>Cyanobacteriota</taxon>
        <taxon>Cyanophyceae</taxon>
        <taxon>Oscillatoriophycideae</taxon>
        <taxon>Aerosakkonematales</taxon>
        <taxon>Aerosakkonemataceae</taxon>
        <taxon>Floridanema</taxon>
    </lineage>
</organism>
<dbReference type="Gene3D" id="3.40.190.290">
    <property type="match status" value="1"/>
</dbReference>
<dbReference type="RefSeq" id="WP_073594159.1">
    <property type="nucleotide sequence ID" value="NZ_MRCE01000012.1"/>
</dbReference>
<comment type="similarity">
    <text evidence="1">Belongs to the LysR transcriptional regulatory family.</text>
</comment>
<dbReference type="EMBL" id="MRCE01000012">
    <property type="protein sequence ID" value="OKH37410.1"/>
    <property type="molecule type" value="Genomic_DNA"/>
</dbReference>
<dbReference type="GO" id="GO:0003700">
    <property type="term" value="F:DNA-binding transcription factor activity"/>
    <property type="evidence" value="ECO:0007669"/>
    <property type="project" value="InterPro"/>
</dbReference>
<comment type="caution">
    <text evidence="6">The sequence shown here is derived from an EMBL/GenBank/DDBJ whole genome shotgun (WGS) entry which is preliminary data.</text>
</comment>
<keyword evidence="2" id="KW-0805">Transcription regulation</keyword>
<name>A0A1U7IJV8_9CYAN</name>
<dbReference type="InterPro" id="IPR036388">
    <property type="entry name" value="WH-like_DNA-bd_sf"/>
</dbReference>
<gene>
    <name evidence="6" type="ORF">NIES2119_14295</name>
</gene>